<sequence length="176" mass="20934">MRYVLLFMVLSFLISCKEKKNSETENRQLVVIEDNELKLIINAEVLVDDVFEVYFYEFGEDTFHSEDFVETKVKGGRGNQDIVFTLPDRIYPERIRLDFGKTPKQKEMKLNSVKFTYNDKAYEFSKEEIVSGFSPSKFMEFNKESMIIRTKEIDSRYDPYLYSKKITNIIDYLIED</sequence>
<accession>A0ABP6XFJ5</accession>
<organism evidence="1 2">
    <name type="scientific">Snuella lapsa</name>
    <dbReference type="NCBI Taxonomy" id="870481"/>
    <lineage>
        <taxon>Bacteria</taxon>
        <taxon>Pseudomonadati</taxon>
        <taxon>Bacteroidota</taxon>
        <taxon>Flavobacteriia</taxon>
        <taxon>Flavobacteriales</taxon>
        <taxon>Flavobacteriaceae</taxon>
        <taxon>Snuella</taxon>
    </lineage>
</organism>
<keyword evidence="2" id="KW-1185">Reference proteome</keyword>
<protein>
    <submittedName>
        <fullName evidence="1">Uncharacterized protein</fullName>
    </submittedName>
</protein>
<gene>
    <name evidence="1" type="ORF">GCM10022395_15560</name>
</gene>
<evidence type="ECO:0000313" key="1">
    <source>
        <dbReference type="EMBL" id="GAA3566080.1"/>
    </source>
</evidence>
<evidence type="ECO:0000313" key="2">
    <source>
        <dbReference type="Proteomes" id="UP001500954"/>
    </source>
</evidence>
<dbReference type="PROSITE" id="PS51257">
    <property type="entry name" value="PROKAR_LIPOPROTEIN"/>
    <property type="match status" value="1"/>
</dbReference>
<name>A0ABP6XFJ5_9FLAO</name>
<reference evidence="2" key="1">
    <citation type="journal article" date="2019" name="Int. J. Syst. Evol. Microbiol.">
        <title>The Global Catalogue of Microorganisms (GCM) 10K type strain sequencing project: providing services to taxonomists for standard genome sequencing and annotation.</title>
        <authorList>
            <consortium name="The Broad Institute Genomics Platform"/>
            <consortium name="The Broad Institute Genome Sequencing Center for Infectious Disease"/>
            <person name="Wu L."/>
            <person name="Ma J."/>
        </authorList>
    </citation>
    <scope>NUCLEOTIDE SEQUENCE [LARGE SCALE GENOMIC DNA]</scope>
    <source>
        <strain evidence="2">JCM 17111</strain>
    </source>
</reference>
<comment type="caution">
    <text evidence="1">The sequence shown here is derived from an EMBL/GenBank/DDBJ whole genome shotgun (WGS) entry which is preliminary data.</text>
</comment>
<proteinExistence type="predicted"/>
<dbReference type="EMBL" id="BAABCY010000036">
    <property type="protein sequence ID" value="GAA3566080.1"/>
    <property type="molecule type" value="Genomic_DNA"/>
</dbReference>
<dbReference type="RefSeq" id="WP_345005349.1">
    <property type="nucleotide sequence ID" value="NZ_BAABCY010000036.1"/>
</dbReference>
<dbReference type="Proteomes" id="UP001500954">
    <property type="component" value="Unassembled WGS sequence"/>
</dbReference>